<dbReference type="EMBL" id="PEDP01000010">
    <property type="protein sequence ID" value="POS88319.1"/>
    <property type="molecule type" value="Genomic_DNA"/>
</dbReference>
<dbReference type="Pfam" id="PF12146">
    <property type="entry name" value="Hydrolase_4"/>
    <property type="match status" value="1"/>
</dbReference>
<reference evidence="2 3" key="1">
    <citation type="submission" date="2017-10" db="EMBL/GenBank/DDBJ databases">
        <title>Development of genomic resources for the powdery mildew, Erysiphe pulchra.</title>
        <authorList>
            <person name="Wadl P.A."/>
            <person name="Mack B.M."/>
            <person name="Moore G."/>
            <person name="Beltz S.B."/>
        </authorList>
    </citation>
    <scope>NUCLEOTIDE SEQUENCE [LARGE SCALE GENOMIC DNA]</scope>
    <source>
        <strain evidence="2">Cflorida</strain>
    </source>
</reference>
<feature type="domain" description="Serine aminopeptidase S33" evidence="1">
    <location>
        <begin position="29"/>
        <end position="274"/>
    </location>
</feature>
<evidence type="ECO:0000313" key="2">
    <source>
        <dbReference type="EMBL" id="POS88319.1"/>
    </source>
</evidence>
<dbReference type="InterPro" id="IPR051044">
    <property type="entry name" value="MAG_DAG_Lipase"/>
</dbReference>
<proteinExistence type="predicted"/>
<organism evidence="2 3">
    <name type="scientific">Erysiphe pulchra</name>
    <dbReference type="NCBI Taxonomy" id="225359"/>
    <lineage>
        <taxon>Eukaryota</taxon>
        <taxon>Fungi</taxon>
        <taxon>Dikarya</taxon>
        <taxon>Ascomycota</taxon>
        <taxon>Pezizomycotina</taxon>
        <taxon>Leotiomycetes</taxon>
        <taxon>Erysiphales</taxon>
        <taxon>Erysiphaceae</taxon>
        <taxon>Erysiphe</taxon>
    </lineage>
</organism>
<dbReference type="OrthoDB" id="10249433at2759"/>
<gene>
    <name evidence="2" type="ORF">EPUL_000620</name>
</gene>
<dbReference type="SUPFAM" id="SSF53474">
    <property type="entry name" value="alpha/beta-Hydrolases"/>
    <property type="match status" value="1"/>
</dbReference>
<accession>A0A2S4Q227</accession>
<dbReference type="STRING" id="225359.A0A2S4Q227"/>
<dbReference type="Proteomes" id="UP000237438">
    <property type="component" value="Unassembled WGS sequence"/>
</dbReference>
<evidence type="ECO:0000259" key="1">
    <source>
        <dbReference type="Pfam" id="PF12146"/>
    </source>
</evidence>
<sequence length="300" mass="33589">MVSEVEGKHTINDITLFTKTWKHQPPSAPVAKLIFIHGFDDHVDRYYELFPTLASQGIEVCGFDQRGWGHSVQKPSDRGLTGTTETVIGDIVSFISTHLPSSIPIFVMGHSMGGAEALVLACDRKHIDIVGQVRGWILESPLISLAEGSEPSYITKFLGRLAARILPWKQIPTGIPREDLTRDPEVVQSLRNDPFLYALGTLEGLAGMLERADDLSNGRIKLNKEVQSIWIGHGTCDKATSLEASKKWFDEQCKDVKDKELKIYEGGYHQLHADLLKDRLSFDNDVATWILDRVKRESKL</sequence>
<dbReference type="InterPro" id="IPR029058">
    <property type="entry name" value="AB_hydrolase_fold"/>
</dbReference>
<dbReference type="Gene3D" id="3.40.50.1820">
    <property type="entry name" value="alpha/beta hydrolase"/>
    <property type="match status" value="1"/>
</dbReference>
<dbReference type="AlphaFoldDB" id="A0A2S4Q227"/>
<evidence type="ECO:0000313" key="3">
    <source>
        <dbReference type="Proteomes" id="UP000237438"/>
    </source>
</evidence>
<comment type="caution">
    <text evidence="2">The sequence shown here is derived from an EMBL/GenBank/DDBJ whole genome shotgun (WGS) entry which is preliminary data.</text>
</comment>
<name>A0A2S4Q227_9PEZI</name>
<keyword evidence="3" id="KW-1185">Reference proteome</keyword>
<protein>
    <recommendedName>
        <fullName evidence="1">Serine aminopeptidase S33 domain-containing protein</fullName>
    </recommendedName>
</protein>
<dbReference type="PANTHER" id="PTHR11614">
    <property type="entry name" value="PHOSPHOLIPASE-RELATED"/>
    <property type="match status" value="1"/>
</dbReference>
<dbReference type="InterPro" id="IPR022742">
    <property type="entry name" value="Hydrolase_4"/>
</dbReference>